<accession>A0A7C8MAF6</accession>
<feature type="transmembrane region" description="Helical" evidence="1">
    <location>
        <begin position="240"/>
        <end position="259"/>
    </location>
</feature>
<protein>
    <submittedName>
        <fullName evidence="2">Uncharacterized protein</fullName>
    </submittedName>
</protein>
<evidence type="ECO:0000313" key="3">
    <source>
        <dbReference type="Proteomes" id="UP000481861"/>
    </source>
</evidence>
<feature type="transmembrane region" description="Helical" evidence="1">
    <location>
        <begin position="148"/>
        <end position="164"/>
    </location>
</feature>
<dbReference type="OrthoDB" id="5427664at2759"/>
<dbReference type="Proteomes" id="UP000481861">
    <property type="component" value="Unassembled WGS sequence"/>
</dbReference>
<feature type="transmembrane region" description="Helical" evidence="1">
    <location>
        <begin position="101"/>
        <end position="128"/>
    </location>
</feature>
<comment type="caution">
    <text evidence="2">The sequence shown here is derived from an EMBL/GenBank/DDBJ whole genome shotgun (WGS) entry which is preliminary data.</text>
</comment>
<keyword evidence="1" id="KW-1133">Transmembrane helix</keyword>
<feature type="transmembrane region" description="Helical" evidence="1">
    <location>
        <begin position="40"/>
        <end position="66"/>
    </location>
</feature>
<dbReference type="PANTHER" id="PTHR37577:SF1">
    <property type="entry name" value="INTEGRAL MEMBRANE PROTEIN"/>
    <property type="match status" value="1"/>
</dbReference>
<feature type="transmembrane region" description="Helical" evidence="1">
    <location>
        <begin position="196"/>
        <end position="220"/>
    </location>
</feature>
<gene>
    <name evidence="2" type="ORF">BDV95DRAFT_48875</name>
</gene>
<dbReference type="PANTHER" id="PTHR37577">
    <property type="entry name" value="INTEGRAL MEMBRANE PROTEIN"/>
    <property type="match status" value="1"/>
</dbReference>
<evidence type="ECO:0000313" key="2">
    <source>
        <dbReference type="EMBL" id="KAF2871775.1"/>
    </source>
</evidence>
<name>A0A7C8MAF6_9PLEO</name>
<dbReference type="EMBL" id="JAADJZ010000011">
    <property type="protein sequence ID" value="KAF2871775.1"/>
    <property type="molecule type" value="Genomic_DNA"/>
</dbReference>
<feature type="transmembrane region" description="Helical" evidence="1">
    <location>
        <begin position="300"/>
        <end position="324"/>
    </location>
</feature>
<sequence>MSSLVPCTASQFRCNAFDSRFCVNYEDFTGCPALQADPDIAGIGVVVAFTVSAGLAWVSTLGHVVLEQPNKQFRTNAIDEVFEQRVCLAVRNRVGVRRARVLAASFYAVTVALSDQQLVTGIAMLAAGLTLLARRAISVYHFSVVRDLAFFSSNAHLLSLLALWRSTRRERSERKPDRHHHNRRASKFPVSWVWKWRFLCMLVFFALLMAATWQTAGAAWDDMYDCPAACVPRAVGGSPLAWAVGTSYLLVSLYTLYLAQIGEKVFGRHARVDALLNGPPPKSPSVPYRVVRSAALALRFWIYADVTELLVMLLWFGLNCWWAFANRAAGQALMGAGEWRRENQWGFGQLVPMLLLMLPAMAFLEAYTGTSGPAVEKQAIAMRVSANSLGRC</sequence>
<proteinExistence type="predicted"/>
<dbReference type="AlphaFoldDB" id="A0A7C8MAF6"/>
<organism evidence="2 3">
    <name type="scientific">Massariosphaeria phaeospora</name>
    <dbReference type="NCBI Taxonomy" id="100035"/>
    <lineage>
        <taxon>Eukaryota</taxon>
        <taxon>Fungi</taxon>
        <taxon>Dikarya</taxon>
        <taxon>Ascomycota</taxon>
        <taxon>Pezizomycotina</taxon>
        <taxon>Dothideomycetes</taxon>
        <taxon>Pleosporomycetidae</taxon>
        <taxon>Pleosporales</taxon>
        <taxon>Pleosporales incertae sedis</taxon>
        <taxon>Massariosphaeria</taxon>
    </lineage>
</organism>
<keyword evidence="1" id="KW-0812">Transmembrane</keyword>
<keyword evidence="1" id="KW-0472">Membrane</keyword>
<feature type="transmembrane region" description="Helical" evidence="1">
    <location>
        <begin position="344"/>
        <end position="364"/>
    </location>
</feature>
<evidence type="ECO:0000256" key="1">
    <source>
        <dbReference type="SAM" id="Phobius"/>
    </source>
</evidence>
<keyword evidence="3" id="KW-1185">Reference proteome</keyword>
<dbReference type="InterPro" id="IPR053018">
    <property type="entry name" value="Elsinochrome_Biosynth-Asso"/>
</dbReference>
<reference evidence="2 3" key="1">
    <citation type="submission" date="2020-01" db="EMBL/GenBank/DDBJ databases">
        <authorList>
            <consortium name="DOE Joint Genome Institute"/>
            <person name="Haridas S."/>
            <person name="Albert R."/>
            <person name="Binder M."/>
            <person name="Bloem J."/>
            <person name="Labutti K."/>
            <person name="Salamov A."/>
            <person name="Andreopoulos B."/>
            <person name="Baker S.E."/>
            <person name="Barry K."/>
            <person name="Bills G."/>
            <person name="Bluhm B.H."/>
            <person name="Cannon C."/>
            <person name="Castanera R."/>
            <person name="Culley D.E."/>
            <person name="Daum C."/>
            <person name="Ezra D."/>
            <person name="Gonzalez J.B."/>
            <person name="Henrissat B."/>
            <person name="Kuo A."/>
            <person name="Liang C."/>
            <person name="Lipzen A."/>
            <person name="Lutzoni F."/>
            <person name="Magnuson J."/>
            <person name="Mondo S."/>
            <person name="Nolan M."/>
            <person name="Ohm R."/>
            <person name="Pangilinan J."/>
            <person name="Park H.-J.H."/>
            <person name="Ramirez L."/>
            <person name="Alfaro M."/>
            <person name="Sun H."/>
            <person name="Tritt A."/>
            <person name="Yoshinaga Y."/>
            <person name="Zwiers L.-H.L."/>
            <person name="Turgeon B.G."/>
            <person name="Goodwin S.B."/>
            <person name="Spatafora J.W."/>
            <person name="Crous P.W."/>
            <person name="Grigoriev I.V."/>
        </authorList>
    </citation>
    <scope>NUCLEOTIDE SEQUENCE [LARGE SCALE GENOMIC DNA]</scope>
    <source>
        <strain evidence="2 3">CBS 611.86</strain>
    </source>
</reference>